<feature type="domain" description="GTD-binding" evidence="8">
    <location>
        <begin position="350"/>
        <end position="441"/>
    </location>
</feature>
<feature type="compositionally biased region" description="Polar residues" evidence="6">
    <location>
        <begin position="263"/>
        <end position="274"/>
    </location>
</feature>
<dbReference type="AlphaFoldDB" id="A0A2I0B314"/>
<evidence type="ECO:0000256" key="1">
    <source>
        <dbReference type="ARBA" id="ARBA00004167"/>
    </source>
</evidence>
<evidence type="ECO:0000256" key="5">
    <source>
        <dbReference type="SAM" id="Coils"/>
    </source>
</evidence>
<feature type="region of interest" description="Disordered" evidence="6">
    <location>
        <begin position="451"/>
        <end position="474"/>
    </location>
</feature>
<keyword evidence="5" id="KW-0175">Coiled coil</keyword>
<evidence type="ECO:0000313" key="9">
    <source>
        <dbReference type="EMBL" id="PKA62183.1"/>
    </source>
</evidence>
<dbReference type="GO" id="GO:0080115">
    <property type="term" value="F:myosin XI tail binding"/>
    <property type="evidence" value="ECO:0007669"/>
    <property type="project" value="UniProtKB-ARBA"/>
</dbReference>
<evidence type="ECO:0000256" key="6">
    <source>
        <dbReference type="SAM" id="MobiDB-lite"/>
    </source>
</evidence>
<evidence type="ECO:0000313" key="10">
    <source>
        <dbReference type="Proteomes" id="UP000236161"/>
    </source>
</evidence>
<dbReference type="EMBL" id="KZ451919">
    <property type="protein sequence ID" value="PKA62183.1"/>
    <property type="molecule type" value="Genomic_DNA"/>
</dbReference>
<dbReference type="STRING" id="1088818.A0A2I0B314"/>
<keyword evidence="3 7" id="KW-1133">Transmembrane helix</keyword>
<dbReference type="Pfam" id="PF04576">
    <property type="entry name" value="Zein-binding"/>
    <property type="match status" value="1"/>
</dbReference>
<keyword evidence="4 7" id="KW-0472">Membrane</keyword>
<evidence type="ECO:0000256" key="7">
    <source>
        <dbReference type="SAM" id="Phobius"/>
    </source>
</evidence>
<feature type="region of interest" description="Disordered" evidence="6">
    <location>
        <begin position="202"/>
        <end position="229"/>
    </location>
</feature>
<dbReference type="OrthoDB" id="1888939at2759"/>
<dbReference type="Proteomes" id="UP000236161">
    <property type="component" value="Unassembled WGS sequence"/>
</dbReference>
<reference evidence="9 10" key="1">
    <citation type="journal article" date="2017" name="Nature">
        <title>The Apostasia genome and the evolution of orchids.</title>
        <authorList>
            <person name="Zhang G.Q."/>
            <person name="Liu K.W."/>
            <person name="Li Z."/>
            <person name="Lohaus R."/>
            <person name="Hsiao Y.Y."/>
            <person name="Niu S.C."/>
            <person name="Wang J.Y."/>
            <person name="Lin Y.C."/>
            <person name="Xu Q."/>
            <person name="Chen L.J."/>
            <person name="Yoshida K."/>
            <person name="Fujiwara S."/>
            <person name="Wang Z.W."/>
            <person name="Zhang Y.Q."/>
            <person name="Mitsuda N."/>
            <person name="Wang M."/>
            <person name="Liu G.H."/>
            <person name="Pecoraro L."/>
            <person name="Huang H.X."/>
            <person name="Xiao X.J."/>
            <person name="Lin M."/>
            <person name="Wu X.Y."/>
            <person name="Wu W.L."/>
            <person name="Chen Y.Y."/>
            <person name="Chang S.B."/>
            <person name="Sakamoto S."/>
            <person name="Ohme-Takagi M."/>
            <person name="Yagi M."/>
            <person name="Zeng S.J."/>
            <person name="Shen C.Y."/>
            <person name="Yeh C.M."/>
            <person name="Luo Y.B."/>
            <person name="Tsai W.C."/>
            <person name="Van de Peer Y."/>
            <person name="Liu Z.J."/>
        </authorList>
    </citation>
    <scope>NUCLEOTIDE SEQUENCE [LARGE SCALE GENOMIC DNA]</scope>
    <source>
        <strain evidence="10">cv. Shenzhen</strain>
        <tissue evidence="9">Stem</tissue>
    </source>
</reference>
<comment type="subcellular location">
    <subcellularLocation>
        <location evidence="1">Membrane</location>
        <topology evidence="1">Single-pass membrane protein</topology>
    </subcellularLocation>
</comment>
<keyword evidence="2 7" id="KW-0812">Transmembrane</keyword>
<feature type="coiled-coil region" evidence="5">
    <location>
        <begin position="356"/>
        <end position="450"/>
    </location>
</feature>
<organism evidence="9 10">
    <name type="scientific">Apostasia shenzhenica</name>
    <dbReference type="NCBI Taxonomy" id="1088818"/>
    <lineage>
        <taxon>Eukaryota</taxon>
        <taxon>Viridiplantae</taxon>
        <taxon>Streptophyta</taxon>
        <taxon>Embryophyta</taxon>
        <taxon>Tracheophyta</taxon>
        <taxon>Spermatophyta</taxon>
        <taxon>Magnoliopsida</taxon>
        <taxon>Liliopsida</taxon>
        <taxon>Asparagales</taxon>
        <taxon>Orchidaceae</taxon>
        <taxon>Apostasioideae</taxon>
        <taxon>Apostasia</taxon>
    </lineage>
</organism>
<feature type="compositionally biased region" description="Acidic residues" evidence="6">
    <location>
        <begin position="213"/>
        <end position="229"/>
    </location>
</feature>
<dbReference type="InterPro" id="IPR007656">
    <property type="entry name" value="GTD-bd"/>
</dbReference>
<sequence>MAANRFATMLHRRTNRMMFLLIHSALEWIMIVLLLLNAFLFYLIGKFASFFGLNPPCVFCSRIDHLFEPEKGRSSFRDLLCQTHASEISELELCSRYRRLTEAGKTDRSVARSMKQSDQGGKDFFCFCCRGFDSPFLLPNVGALDVPQCTQEVESVEAIMVEENYGGFESEVAEKGKSEGKGEKVEDCKCEALLQSHQSDINAEEAAAADAEPLAEEQADEEDSKVDDENDCEISIGSEICDQELIEQTELHEIIASQSVDNFDESSLTDTVSGAETKPSERAASQVQYLSVSPLLNEAEEEVMPETPRTPNSVESFHLLYKRLLLEIRESGTESLDEIIASNMDNTKPVTIDHLKAALKSERMALAALYTELEEERSASAIAANQTMAMITRLQEEKAAMQMEALHYQRMMEEQLEYDHKSLENLSELVRKMENELEVCREKVHLYEARETRKMNGTSSDSLTSEESDDSSLNEKNLTMEDEDGYFDINPIVKHQVSGENGLEIAGKRLFPLFDARSLENEEDELHHREIVAQLAR</sequence>
<dbReference type="GO" id="GO:0016020">
    <property type="term" value="C:membrane"/>
    <property type="evidence" value="ECO:0007669"/>
    <property type="project" value="UniProtKB-SubCell"/>
</dbReference>
<keyword evidence="10" id="KW-1185">Reference proteome</keyword>
<dbReference type="InterPro" id="IPR039306">
    <property type="entry name" value="MYOB"/>
</dbReference>
<dbReference type="PROSITE" id="PS51775">
    <property type="entry name" value="GTD_BINDING"/>
    <property type="match status" value="1"/>
</dbReference>
<evidence type="ECO:0000256" key="4">
    <source>
        <dbReference type="ARBA" id="ARBA00023136"/>
    </source>
</evidence>
<name>A0A2I0B314_9ASPA</name>
<evidence type="ECO:0000259" key="8">
    <source>
        <dbReference type="PROSITE" id="PS51775"/>
    </source>
</evidence>
<proteinExistence type="predicted"/>
<feature type="transmembrane region" description="Helical" evidence="7">
    <location>
        <begin position="20"/>
        <end position="44"/>
    </location>
</feature>
<feature type="region of interest" description="Disordered" evidence="6">
    <location>
        <begin position="263"/>
        <end position="286"/>
    </location>
</feature>
<evidence type="ECO:0000256" key="2">
    <source>
        <dbReference type="ARBA" id="ARBA00022692"/>
    </source>
</evidence>
<protein>
    <recommendedName>
        <fullName evidence="8">GTD-binding domain-containing protein</fullName>
    </recommendedName>
</protein>
<dbReference type="PANTHER" id="PTHR31448:SF3">
    <property type="entry name" value="MYOSIN-BINDING PROTEIN 2"/>
    <property type="match status" value="1"/>
</dbReference>
<evidence type="ECO:0000256" key="3">
    <source>
        <dbReference type="ARBA" id="ARBA00022989"/>
    </source>
</evidence>
<gene>
    <name evidence="9" type="ORF">AXF42_Ash015067</name>
</gene>
<accession>A0A2I0B314</accession>
<dbReference type="PANTHER" id="PTHR31448">
    <property type="entry name" value="MYOSIN-BINDING PROTEIN 2"/>
    <property type="match status" value="1"/>
</dbReference>